<reference evidence="1 2" key="1">
    <citation type="submission" date="2021-11" db="EMBL/GenBank/DDBJ databases">
        <title>Genomic of Niabella pedocola.</title>
        <authorList>
            <person name="Wu T."/>
        </authorList>
    </citation>
    <scope>NUCLEOTIDE SEQUENCE [LARGE SCALE GENOMIC DNA]</scope>
    <source>
        <strain evidence="1 2">JCM 31011</strain>
    </source>
</reference>
<gene>
    <name evidence="1" type="ORF">LQ567_13300</name>
</gene>
<proteinExistence type="predicted"/>
<comment type="caution">
    <text evidence="1">The sequence shown here is derived from an EMBL/GenBank/DDBJ whole genome shotgun (WGS) entry which is preliminary data.</text>
</comment>
<name>A0ABS8PS98_9BACT</name>
<dbReference type="EMBL" id="JAJNEC010000005">
    <property type="protein sequence ID" value="MCD2423745.1"/>
    <property type="molecule type" value="Genomic_DNA"/>
</dbReference>
<accession>A0ABS8PS98</accession>
<evidence type="ECO:0000313" key="1">
    <source>
        <dbReference type="EMBL" id="MCD2423745.1"/>
    </source>
</evidence>
<sequence length="134" mass="14488">MKTVILLLLGIGVLTACKKASKDDGRICTAEYRFYNIKVTGASGEAVTLDTFYTRVVASNATFHANNVVPGAGNGYYTVASDGQLLLLPEGKDTELRFTGIKNNKIVVNESYIVKNNGCHIEEVSGKKEIVITQ</sequence>
<organism evidence="1 2">
    <name type="scientific">Niabella pedocola</name>
    <dbReference type="NCBI Taxonomy" id="1752077"/>
    <lineage>
        <taxon>Bacteria</taxon>
        <taxon>Pseudomonadati</taxon>
        <taxon>Bacteroidota</taxon>
        <taxon>Chitinophagia</taxon>
        <taxon>Chitinophagales</taxon>
        <taxon>Chitinophagaceae</taxon>
        <taxon>Niabella</taxon>
    </lineage>
</organism>
<dbReference type="RefSeq" id="WP_231005005.1">
    <property type="nucleotide sequence ID" value="NZ_JAJNEC010000005.1"/>
</dbReference>
<dbReference type="Proteomes" id="UP001199816">
    <property type="component" value="Unassembled WGS sequence"/>
</dbReference>
<keyword evidence="2" id="KW-1185">Reference proteome</keyword>
<evidence type="ECO:0000313" key="2">
    <source>
        <dbReference type="Proteomes" id="UP001199816"/>
    </source>
</evidence>
<evidence type="ECO:0008006" key="3">
    <source>
        <dbReference type="Google" id="ProtNLM"/>
    </source>
</evidence>
<dbReference type="PROSITE" id="PS51257">
    <property type="entry name" value="PROKAR_LIPOPROTEIN"/>
    <property type="match status" value="1"/>
</dbReference>
<protein>
    <recommendedName>
        <fullName evidence="3">Lipocalin-like domain-containing protein</fullName>
    </recommendedName>
</protein>